<organism evidence="2 3">
    <name type="scientific">Candidatus Woesebacteria bacterium RIFOXYA1_FULL_40_18</name>
    <dbReference type="NCBI Taxonomy" id="1802532"/>
    <lineage>
        <taxon>Bacteria</taxon>
        <taxon>Candidatus Woeseibacteriota</taxon>
    </lineage>
</organism>
<sequence>MKIFLGADHRGYELKEKVARWLFDAKYEFEDMGADHLDPEDDYTVYAEKVASMVSRSAFAKASADKGILLCGSGVGVDVATNKFDGVRAGIGKSPQQVKAGRNDDDMNILVIAADFTKEAEAKEMVKAFLETKFSGKSRFKRRIEDIKKIEANN</sequence>
<dbReference type="InterPro" id="IPR003500">
    <property type="entry name" value="RpiB_LacA_LacB"/>
</dbReference>
<dbReference type="AlphaFoldDB" id="A0A1F8CL90"/>
<dbReference type="Gene3D" id="3.40.1400.10">
    <property type="entry name" value="Sugar-phosphate isomerase, RpiB/LacA/LacB"/>
    <property type="match status" value="1"/>
</dbReference>
<dbReference type="PANTHER" id="PTHR30345:SF0">
    <property type="entry name" value="DNA DAMAGE-REPAIR_TOLERATION PROTEIN DRT102"/>
    <property type="match status" value="1"/>
</dbReference>
<dbReference type="Proteomes" id="UP000177855">
    <property type="component" value="Unassembled WGS sequence"/>
</dbReference>
<dbReference type="InterPro" id="IPR036569">
    <property type="entry name" value="RpiB_LacA_LacB_sf"/>
</dbReference>
<dbReference type="GO" id="GO:0005975">
    <property type="term" value="P:carbohydrate metabolic process"/>
    <property type="evidence" value="ECO:0007669"/>
    <property type="project" value="InterPro"/>
</dbReference>
<evidence type="ECO:0000313" key="3">
    <source>
        <dbReference type="Proteomes" id="UP000177855"/>
    </source>
</evidence>
<dbReference type="SUPFAM" id="SSF89623">
    <property type="entry name" value="Ribose/Galactose isomerase RpiB/AlsB"/>
    <property type="match status" value="1"/>
</dbReference>
<evidence type="ECO:0000313" key="2">
    <source>
        <dbReference type="EMBL" id="OGM76508.1"/>
    </source>
</evidence>
<comment type="similarity">
    <text evidence="1">Belongs to the LacAB/RpiB family.</text>
</comment>
<comment type="caution">
    <text evidence="2">The sequence shown here is derived from an EMBL/GenBank/DDBJ whole genome shotgun (WGS) entry which is preliminary data.</text>
</comment>
<dbReference type="GO" id="GO:0016861">
    <property type="term" value="F:intramolecular oxidoreductase activity, interconverting aldoses and ketoses"/>
    <property type="evidence" value="ECO:0007669"/>
    <property type="project" value="UniProtKB-ARBA"/>
</dbReference>
<name>A0A1F8CL90_9BACT</name>
<dbReference type="NCBIfam" id="TIGR00689">
    <property type="entry name" value="rpiB_lacA_lacB"/>
    <property type="match status" value="1"/>
</dbReference>
<dbReference type="PANTHER" id="PTHR30345">
    <property type="entry name" value="RIBOSE-5-PHOSPHATE ISOMERASE B"/>
    <property type="match status" value="1"/>
</dbReference>
<dbReference type="STRING" id="1802532.A2210_00825"/>
<reference evidence="2 3" key="1">
    <citation type="journal article" date="2016" name="Nat. Commun.">
        <title>Thousands of microbial genomes shed light on interconnected biogeochemical processes in an aquifer system.</title>
        <authorList>
            <person name="Anantharaman K."/>
            <person name="Brown C.T."/>
            <person name="Hug L.A."/>
            <person name="Sharon I."/>
            <person name="Castelle C.J."/>
            <person name="Probst A.J."/>
            <person name="Thomas B.C."/>
            <person name="Singh A."/>
            <person name="Wilkins M.J."/>
            <person name="Karaoz U."/>
            <person name="Brodie E.L."/>
            <person name="Williams K.H."/>
            <person name="Hubbard S.S."/>
            <person name="Banfield J.F."/>
        </authorList>
    </citation>
    <scope>NUCLEOTIDE SEQUENCE [LARGE SCALE GENOMIC DNA]</scope>
</reference>
<dbReference type="NCBIfam" id="NF004051">
    <property type="entry name" value="PRK05571.1"/>
    <property type="match status" value="1"/>
</dbReference>
<gene>
    <name evidence="2" type="ORF">A2210_00825</name>
</gene>
<dbReference type="PIRSF" id="PIRSF005384">
    <property type="entry name" value="RpiB_LacA_B"/>
    <property type="match status" value="1"/>
</dbReference>
<dbReference type="Pfam" id="PF02502">
    <property type="entry name" value="LacAB_rpiB"/>
    <property type="match status" value="1"/>
</dbReference>
<dbReference type="EMBL" id="MGHS01000026">
    <property type="protein sequence ID" value="OGM76508.1"/>
    <property type="molecule type" value="Genomic_DNA"/>
</dbReference>
<accession>A0A1F8CL90</accession>
<evidence type="ECO:0008006" key="4">
    <source>
        <dbReference type="Google" id="ProtNLM"/>
    </source>
</evidence>
<evidence type="ECO:0000256" key="1">
    <source>
        <dbReference type="ARBA" id="ARBA00008754"/>
    </source>
</evidence>
<proteinExistence type="inferred from homology"/>
<protein>
    <recommendedName>
        <fullName evidence="4">Ribose-5-phosphate isomerase</fullName>
    </recommendedName>
</protein>